<accession>A0A3B1AC44</accession>
<feature type="transmembrane region" description="Helical" evidence="1">
    <location>
        <begin position="70"/>
        <end position="89"/>
    </location>
</feature>
<dbReference type="EMBL" id="UOFP01000320">
    <property type="protein sequence ID" value="VAW90326.1"/>
    <property type="molecule type" value="Genomic_DNA"/>
</dbReference>
<feature type="transmembrane region" description="Helical" evidence="1">
    <location>
        <begin position="218"/>
        <end position="234"/>
    </location>
</feature>
<evidence type="ECO:0000256" key="1">
    <source>
        <dbReference type="SAM" id="Phobius"/>
    </source>
</evidence>
<protein>
    <submittedName>
        <fullName evidence="3">Inner membrane protein YpjD</fullName>
    </submittedName>
</protein>
<keyword evidence="1" id="KW-1133">Transmembrane helix</keyword>
<dbReference type="InterPro" id="IPR002541">
    <property type="entry name" value="Cyt_c_assembly"/>
</dbReference>
<feature type="transmembrane region" description="Helical" evidence="1">
    <location>
        <begin position="133"/>
        <end position="157"/>
    </location>
</feature>
<dbReference type="InterPro" id="IPR052372">
    <property type="entry name" value="YpjD/HemX"/>
</dbReference>
<dbReference type="GO" id="GO:0017004">
    <property type="term" value="P:cytochrome complex assembly"/>
    <property type="evidence" value="ECO:0007669"/>
    <property type="project" value="InterPro"/>
</dbReference>
<feature type="domain" description="Cytochrome c assembly protein" evidence="2">
    <location>
        <begin position="48"/>
        <end position="270"/>
    </location>
</feature>
<dbReference type="GO" id="GO:0005886">
    <property type="term" value="C:plasma membrane"/>
    <property type="evidence" value="ECO:0007669"/>
    <property type="project" value="TreeGrafter"/>
</dbReference>
<evidence type="ECO:0000259" key="2">
    <source>
        <dbReference type="Pfam" id="PF01578"/>
    </source>
</evidence>
<keyword evidence="1" id="KW-0472">Membrane</keyword>
<reference evidence="3" key="1">
    <citation type="submission" date="2018-06" db="EMBL/GenBank/DDBJ databases">
        <authorList>
            <person name="Zhirakovskaya E."/>
        </authorList>
    </citation>
    <scope>NUCLEOTIDE SEQUENCE</scope>
</reference>
<dbReference type="GO" id="GO:0020037">
    <property type="term" value="F:heme binding"/>
    <property type="evidence" value="ECO:0007669"/>
    <property type="project" value="InterPro"/>
</dbReference>
<feature type="transmembrane region" description="Helical" evidence="1">
    <location>
        <begin position="183"/>
        <end position="206"/>
    </location>
</feature>
<gene>
    <name evidence="3" type="ORF">MNBD_GAMMA18-628</name>
</gene>
<dbReference type="PANTHER" id="PTHR38034:SF1">
    <property type="entry name" value="INNER MEMBRANE PROTEIN YPJD"/>
    <property type="match status" value="1"/>
</dbReference>
<feature type="transmembrane region" description="Helical" evidence="1">
    <location>
        <begin position="6"/>
        <end position="23"/>
    </location>
</feature>
<keyword evidence="1" id="KW-0812">Transmembrane</keyword>
<evidence type="ECO:0000313" key="3">
    <source>
        <dbReference type="EMBL" id="VAW90326.1"/>
    </source>
</evidence>
<name>A0A3B1AC44_9ZZZZ</name>
<sequence length="273" mass="29964">MSSTLISIGAILLYLTATALLFYRFNTLRHAPCAGLFCGKKPVMGLTLLALLLHAVALSQDIFLAPGLNLGVTNAASLITWLIALILVLANFRLPLDSLIAIFLPAAALTLLVEQVIPSNHIVSADISKELKFHILISILAYSTLTVAAIQSLIILVQDRHLRSRQPGGLIRALPPLQTMETLLFQIIAIGFTLHTIALATGLLFIENMFAQHLVHKTILSVIAWSVFATLLWGRHYHGWRGRTAIRWTLSGFALLFLAYFGSKVVLEMIIAR</sequence>
<dbReference type="PANTHER" id="PTHR38034">
    <property type="entry name" value="INNER MEMBRANE PROTEIN YPJD"/>
    <property type="match status" value="1"/>
</dbReference>
<feature type="transmembrane region" description="Helical" evidence="1">
    <location>
        <begin position="96"/>
        <end position="113"/>
    </location>
</feature>
<feature type="transmembrane region" description="Helical" evidence="1">
    <location>
        <begin position="43"/>
        <end position="64"/>
    </location>
</feature>
<dbReference type="AlphaFoldDB" id="A0A3B1AC44"/>
<organism evidence="3">
    <name type="scientific">hydrothermal vent metagenome</name>
    <dbReference type="NCBI Taxonomy" id="652676"/>
    <lineage>
        <taxon>unclassified sequences</taxon>
        <taxon>metagenomes</taxon>
        <taxon>ecological metagenomes</taxon>
    </lineage>
</organism>
<feature type="transmembrane region" description="Helical" evidence="1">
    <location>
        <begin position="246"/>
        <end position="267"/>
    </location>
</feature>
<proteinExistence type="predicted"/>
<dbReference type="Pfam" id="PF01578">
    <property type="entry name" value="Cytochrom_C_asm"/>
    <property type="match status" value="1"/>
</dbReference>